<dbReference type="GO" id="GO:1990961">
    <property type="term" value="P:xenobiotic detoxification by transmembrane export across the plasma membrane"/>
    <property type="evidence" value="ECO:0007669"/>
    <property type="project" value="UniProtKB-ARBA"/>
</dbReference>
<keyword evidence="2" id="KW-0813">Transport</keyword>
<dbReference type="GO" id="GO:0015297">
    <property type="term" value="F:antiporter activity"/>
    <property type="evidence" value="ECO:0007669"/>
    <property type="project" value="TreeGrafter"/>
</dbReference>
<gene>
    <name evidence="10" type="ORF">GGR43_003691</name>
</gene>
<comment type="similarity">
    <text evidence="7 8">Belongs to the drug/metabolite transporter (DMT) superfamily. Small multidrug resistance (SMR) (TC 2.A.7.1) family.</text>
</comment>
<reference evidence="10 11" key="1">
    <citation type="submission" date="2020-08" db="EMBL/GenBank/DDBJ databases">
        <title>Genomic Encyclopedia of Type Strains, Phase IV (KMG-IV): sequencing the most valuable type-strain genomes for metagenomic binning, comparative biology and taxonomic classification.</title>
        <authorList>
            <person name="Goeker M."/>
        </authorList>
    </citation>
    <scope>NUCLEOTIDE SEQUENCE [LARGE SCALE GENOMIC DNA]</scope>
    <source>
        <strain evidence="10 11">DSM 26189</strain>
    </source>
</reference>
<comment type="subcellular location">
    <subcellularLocation>
        <location evidence="1 8">Cell membrane</location>
        <topology evidence="1 8">Multi-pass membrane protein</topology>
    </subcellularLocation>
</comment>
<keyword evidence="3" id="KW-1003">Cell membrane</keyword>
<dbReference type="AlphaFoldDB" id="A0A7W6BQK1"/>
<dbReference type="InterPro" id="IPR037185">
    <property type="entry name" value="EmrE-like"/>
</dbReference>
<keyword evidence="5 9" id="KW-1133">Transmembrane helix</keyword>
<dbReference type="GO" id="GO:0031460">
    <property type="term" value="P:glycine betaine transport"/>
    <property type="evidence" value="ECO:0007669"/>
    <property type="project" value="TreeGrafter"/>
</dbReference>
<keyword evidence="4 8" id="KW-0812">Transmembrane</keyword>
<evidence type="ECO:0000256" key="2">
    <source>
        <dbReference type="ARBA" id="ARBA00022448"/>
    </source>
</evidence>
<protein>
    <submittedName>
        <fullName evidence="10">Small multidrug resistance pump</fullName>
    </submittedName>
</protein>
<feature type="transmembrane region" description="Helical" evidence="9">
    <location>
        <begin position="77"/>
        <end position="98"/>
    </location>
</feature>
<feature type="transmembrane region" description="Helical" evidence="9">
    <location>
        <begin position="22"/>
        <end position="43"/>
    </location>
</feature>
<feature type="transmembrane region" description="Helical" evidence="9">
    <location>
        <begin position="49"/>
        <end position="70"/>
    </location>
</feature>
<dbReference type="FunFam" id="1.10.3730.20:FF:000001">
    <property type="entry name" value="Quaternary ammonium compound resistance transporter SugE"/>
    <property type="match status" value="1"/>
</dbReference>
<evidence type="ECO:0000256" key="8">
    <source>
        <dbReference type="RuleBase" id="RU003942"/>
    </source>
</evidence>
<evidence type="ECO:0000256" key="1">
    <source>
        <dbReference type="ARBA" id="ARBA00004651"/>
    </source>
</evidence>
<dbReference type="InterPro" id="IPR000390">
    <property type="entry name" value="Small_drug/metabolite_transptr"/>
</dbReference>
<dbReference type="InterPro" id="IPR045324">
    <property type="entry name" value="Small_multidrug_res"/>
</dbReference>
<organism evidence="10 11">
    <name type="scientific">Sphingobium jiangsuense</name>
    <dbReference type="NCBI Taxonomy" id="870476"/>
    <lineage>
        <taxon>Bacteria</taxon>
        <taxon>Pseudomonadati</taxon>
        <taxon>Pseudomonadota</taxon>
        <taxon>Alphaproteobacteria</taxon>
        <taxon>Sphingomonadales</taxon>
        <taxon>Sphingomonadaceae</taxon>
        <taxon>Sphingobium</taxon>
    </lineage>
</organism>
<evidence type="ECO:0000256" key="5">
    <source>
        <dbReference type="ARBA" id="ARBA00022989"/>
    </source>
</evidence>
<evidence type="ECO:0000313" key="11">
    <source>
        <dbReference type="Proteomes" id="UP000571950"/>
    </source>
</evidence>
<dbReference type="SUPFAM" id="SSF103481">
    <property type="entry name" value="Multidrug resistance efflux transporter EmrE"/>
    <property type="match status" value="1"/>
</dbReference>
<dbReference type="GO" id="GO:0015220">
    <property type="term" value="F:choline transmembrane transporter activity"/>
    <property type="evidence" value="ECO:0007669"/>
    <property type="project" value="TreeGrafter"/>
</dbReference>
<dbReference type="Gene3D" id="1.10.3730.20">
    <property type="match status" value="1"/>
</dbReference>
<evidence type="ECO:0000256" key="7">
    <source>
        <dbReference type="ARBA" id="ARBA00038032"/>
    </source>
</evidence>
<proteinExistence type="inferred from homology"/>
<evidence type="ECO:0000256" key="9">
    <source>
        <dbReference type="SAM" id="Phobius"/>
    </source>
</evidence>
<evidence type="ECO:0000256" key="3">
    <source>
        <dbReference type="ARBA" id="ARBA00022475"/>
    </source>
</evidence>
<name>A0A7W6BQK1_9SPHN</name>
<feature type="transmembrane region" description="Helical" evidence="9">
    <location>
        <begin position="104"/>
        <end position="124"/>
    </location>
</feature>
<comment type="caution">
    <text evidence="10">The sequence shown here is derived from an EMBL/GenBank/DDBJ whole genome shotgun (WGS) entry which is preliminary data.</text>
</comment>
<dbReference type="GO" id="GO:0015199">
    <property type="term" value="F:amino-acid betaine transmembrane transporter activity"/>
    <property type="evidence" value="ECO:0007669"/>
    <property type="project" value="TreeGrafter"/>
</dbReference>
<accession>A0A7W6BQK1</accession>
<dbReference type="Proteomes" id="UP000571950">
    <property type="component" value="Unassembled WGS sequence"/>
</dbReference>
<dbReference type="EMBL" id="JACIDT010000017">
    <property type="protein sequence ID" value="MBB3927952.1"/>
    <property type="molecule type" value="Genomic_DNA"/>
</dbReference>
<evidence type="ECO:0000256" key="6">
    <source>
        <dbReference type="ARBA" id="ARBA00023136"/>
    </source>
</evidence>
<keyword evidence="6 9" id="KW-0472">Membrane</keyword>
<dbReference type="PANTHER" id="PTHR30561:SF1">
    <property type="entry name" value="MULTIDRUG TRANSPORTER EMRE"/>
    <property type="match status" value="1"/>
</dbReference>
<sequence>MTSALVAKLPDSTPHDRRQMKAYLLLALAIGAEVIATSALKASDGFSRPVWALVSILGYIVAFSALAMSLKTIPLGIAYAIWSGVGIALLTLIGWIVYQQRLSLTAMFGISLIIAGVLVLQLSIKRT</sequence>
<evidence type="ECO:0000256" key="4">
    <source>
        <dbReference type="ARBA" id="ARBA00022692"/>
    </source>
</evidence>
<keyword evidence="11" id="KW-1185">Reference proteome</keyword>
<dbReference type="GO" id="GO:0005886">
    <property type="term" value="C:plasma membrane"/>
    <property type="evidence" value="ECO:0007669"/>
    <property type="project" value="UniProtKB-SubCell"/>
</dbReference>
<dbReference type="Pfam" id="PF00893">
    <property type="entry name" value="Multi_Drug_Res"/>
    <property type="match status" value="1"/>
</dbReference>
<dbReference type="PANTHER" id="PTHR30561">
    <property type="entry name" value="SMR FAMILY PROTON-DEPENDENT DRUG EFFLUX TRANSPORTER SUGE"/>
    <property type="match status" value="1"/>
</dbReference>
<evidence type="ECO:0000313" key="10">
    <source>
        <dbReference type="EMBL" id="MBB3927952.1"/>
    </source>
</evidence>